<dbReference type="SUPFAM" id="SSF50118">
    <property type="entry name" value="Cell growth inhibitor/plasmid maintenance toxic component"/>
    <property type="match status" value="1"/>
</dbReference>
<comment type="caution">
    <text evidence="3">The sequence shown here is derived from an EMBL/GenBank/DDBJ whole genome shotgun (WGS) entry which is preliminary data.</text>
</comment>
<dbReference type="InterPro" id="IPR003477">
    <property type="entry name" value="PemK-like"/>
</dbReference>
<dbReference type="RefSeq" id="WP_189349155.1">
    <property type="nucleotide sequence ID" value="NZ_BMXK01000004.1"/>
</dbReference>
<name>A0ABQ3GH44_9MICC</name>
<protein>
    <recommendedName>
        <fullName evidence="5">mRNA interferase MazF</fullName>
    </recommendedName>
</protein>
<dbReference type="Pfam" id="PF02452">
    <property type="entry name" value="PemK_toxin"/>
    <property type="match status" value="1"/>
</dbReference>
<evidence type="ECO:0000256" key="1">
    <source>
        <dbReference type="ARBA" id="ARBA00007521"/>
    </source>
</evidence>
<reference evidence="4" key="1">
    <citation type="journal article" date="2019" name="Int. J. Syst. Evol. Microbiol.">
        <title>The Global Catalogue of Microorganisms (GCM) 10K type strain sequencing project: providing services to taxonomists for standard genome sequencing and annotation.</title>
        <authorList>
            <consortium name="The Broad Institute Genomics Platform"/>
            <consortium name="The Broad Institute Genome Sequencing Center for Infectious Disease"/>
            <person name="Wu L."/>
            <person name="Ma J."/>
        </authorList>
    </citation>
    <scope>NUCLEOTIDE SEQUENCE [LARGE SCALE GENOMIC DNA]</scope>
    <source>
        <strain evidence="4">KCTC 19466</strain>
    </source>
</reference>
<evidence type="ECO:0000313" key="4">
    <source>
        <dbReference type="Proteomes" id="UP000642819"/>
    </source>
</evidence>
<comment type="similarity">
    <text evidence="1">Belongs to the PemK/MazF family.</text>
</comment>
<dbReference type="EMBL" id="BMXK01000004">
    <property type="protein sequence ID" value="GHD04207.1"/>
    <property type="molecule type" value="Genomic_DNA"/>
</dbReference>
<organism evidence="3 4">
    <name type="scientific">Zhihengliuella salsuginis</name>
    <dbReference type="NCBI Taxonomy" id="578222"/>
    <lineage>
        <taxon>Bacteria</taxon>
        <taxon>Bacillati</taxon>
        <taxon>Actinomycetota</taxon>
        <taxon>Actinomycetes</taxon>
        <taxon>Micrococcales</taxon>
        <taxon>Micrococcaceae</taxon>
        <taxon>Zhihengliuella</taxon>
    </lineage>
</organism>
<keyword evidence="2" id="KW-1277">Toxin-antitoxin system</keyword>
<keyword evidence="4" id="KW-1185">Reference proteome</keyword>
<evidence type="ECO:0000313" key="3">
    <source>
        <dbReference type="EMBL" id="GHD04207.1"/>
    </source>
</evidence>
<evidence type="ECO:0000256" key="2">
    <source>
        <dbReference type="ARBA" id="ARBA00022649"/>
    </source>
</evidence>
<sequence>MPITSPLQRGRVYFADLGGGRKPWVVVSNNQRNRALEDALVVRITTTDKYEGLASVQRLPENECVVGLVRADTLTTLYPDEVEEDAGGLSRVGMEAVEAALRGALGLT</sequence>
<proteinExistence type="inferred from homology"/>
<dbReference type="Proteomes" id="UP000642819">
    <property type="component" value="Unassembled WGS sequence"/>
</dbReference>
<dbReference type="InterPro" id="IPR011067">
    <property type="entry name" value="Plasmid_toxin/cell-grow_inhib"/>
</dbReference>
<accession>A0ABQ3GH44</accession>
<evidence type="ECO:0008006" key="5">
    <source>
        <dbReference type="Google" id="ProtNLM"/>
    </source>
</evidence>
<gene>
    <name evidence="3" type="ORF">GCM10008096_11250</name>
</gene>
<dbReference type="Gene3D" id="2.30.30.110">
    <property type="match status" value="1"/>
</dbReference>